<feature type="region of interest" description="Disordered" evidence="1">
    <location>
        <begin position="417"/>
        <end position="446"/>
    </location>
</feature>
<dbReference type="InterPro" id="IPR029058">
    <property type="entry name" value="AB_hydrolase_fold"/>
</dbReference>
<evidence type="ECO:0000256" key="1">
    <source>
        <dbReference type="SAM" id="MobiDB-lite"/>
    </source>
</evidence>
<dbReference type="EMBL" id="BAABHA010000002">
    <property type="protein sequence ID" value="GAA4377401.1"/>
    <property type="molecule type" value="Genomic_DNA"/>
</dbReference>
<dbReference type="PANTHER" id="PTHR43265">
    <property type="entry name" value="ESTERASE ESTD"/>
    <property type="match status" value="1"/>
</dbReference>
<keyword evidence="4" id="KW-1185">Reference proteome</keyword>
<protein>
    <submittedName>
        <fullName evidence="3">Alpha/beta hydrolase</fullName>
    </submittedName>
</protein>
<dbReference type="Proteomes" id="UP001500454">
    <property type="component" value="Unassembled WGS sequence"/>
</dbReference>
<evidence type="ECO:0000313" key="3">
    <source>
        <dbReference type="EMBL" id="GAA4377401.1"/>
    </source>
</evidence>
<keyword evidence="2" id="KW-0732">Signal</keyword>
<evidence type="ECO:0000313" key="4">
    <source>
        <dbReference type="Proteomes" id="UP001500454"/>
    </source>
</evidence>
<feature type="chain" id="PRO_5046027014" evidence="2">
    <location>
        <begin position="25"/>
        <end position="446"/>
    </location>
</feature>
<sequence length="446" mass="48460">MSIRLLTWVSAALLLALWLTACSAQPEKIPVPTGHYEGTLTARGAELRITFDLHELPGDSLLADLRMPAAQNLGWHYARVRFAGSQLEAGSGATPALNIRHESNFFRGTVRLHDTLQAQLLVLRRGAAAAPVYRKRQVRLATAAGLRSVTLFVPADTLPHPAVVLLPGNSTMQQQTLQAHADLLARNGFVALLFGRPDASQSNIKKEVQAELVDAALAAVRALKFNRRVDSTRVGLWGVADGATAAALAASQPGKPVAFVVGVSSAGVTEGAALRYQSQVGLRKAGASTAEARQAMRAFDALEQFLRRGRTTDSLKAATALTAAWQQPWAVHTALPRELPTAAEREAQAQWRNFALDPRQTWQQVRVPVLLLYGGADDRFNASEAAQRLRRVVRQRGSAVKLYPGADQHLLVNTAPADSTTQWQWPQPAPGYLEDMPSWLKQQTEK</sequence>
<comment type="caution">
    <text evidence="3">The sequence shown here is derived from an EMBL/GenBank/DDBJ whole genome shotgun (WGS) entry which is preliminary data.</text>
</comment>
<proteinExistence type="predicted"/>
<dbReference type="Gene3D" id="3.40.50.1820">
    <property type="entry name" value="alpha/beta hydrolase"/>
    <property type="match status" value="1"/>
</dbReference>
<evidence type="ECO:0000256" key="2">
    <source>
        <dbReference type="SAM" id="SignalP"/>
    </source>
</evidence>
<reference evidence="4" key="1">
    <citation type="journal article" date="2019" name="Int. J. Syst. Evol. Microbiol.">
        <title>The Global Catalogue of Microorganisms (GCM) 10K type strain sequencing project: providing services to taxonomists for standard genome sequencing and annotation.</title>
        <authorList>
            <consortium name="The Broad Institute Genomics Platform"/>
            <consortium name="The Broad Institute Genome Sequencing Center for Infectious Disease"/>
            <person name="Wu L."/>
            <person name="Ma J."/>
        </authorList>
    </citation>
    <scope>NUCLEOTIDE SEQUENCE [LARGE SCALE GENOMIC DNA]</scope>
    <source>
        <strain evidence="4">JCM 17924</strain>
    </source>
</reference>
<accession>A0ABP8IWS1</accession>
<dbReference type="PANTHER" id="PTHR43265:SF1">
    <property type="entry name" value="ESTERASE ESTD"/>
    <property type="match status" value="1"/>
</dbReference>
<dbReference type="PROSITE" id="PS51257">
    <property type="entry name" value="PROKAR_LIPOPROTEIN"/>
    <property type="match status" value="1"/>
</dbReference>
<dbReference type="GO" id="GO:0016787">
    <property type="term" value="F:hydrolase activity"/>
    <property type="evidence" value="ECO:0007669"/>
    <property type="project" value="UniProtKB-KW"/>
</dbReference>
<organism evidence="3 4">
    <name type="scientific">Hymenobacter koreensis</name>
    <dbReference type="NCBI Taxonomy" id="1084523"/>
    <lineage>
        <taxon>Bacteria</taxon>
        <taxon>Pseudomonadati</taxon>
        <taxon>Bacteroidota</taxon>
        <taxon>Cytophagia</taxon>
        <taxon>Cytophagales</taxon>
        <taxon>Hymenobacteraceae</taxon>
        <taxon>Hymenobacter</taxon>
    </lineage>
</organism>
<dbReference type="SUPFAM" id="SSF53474">
    <property type="entry name" value="alpha/beta-Hydrolases"/>
    <property type="match status" value="1"/>
</dbReference>
<keyword evidence="3" id="KW-0378">Hydrolase</keyword>
<feature type="signal peptide" evidence="2">
    <location>
        <begin position="1"/>
        <end position="24"/>
    </location>
</feature>
<dbReference type="RefSeq" id="WP_345222335.1">
    <property type="nucleotide sequence ID" value="NZ_BAABHA010000002.1"/>
</dbReference>
<name>A0ABP8IWS1_9BACT</name>
<gene>
    <name evidence="3" type="ORF">GCM10023186_12400</name>
</gene>
<dbReference type="InterPro" id="IPR053145">
    <property type="entry name" value="AB_hydrolase_Est10"/>
</dbReference>